<evidence type="ECO:0000256" key="3">
    <source>
        <dbReference type="ARBA" id="ARBA00022679"/>
    </source>
</evidence>
<evidence type="ECO:0000256" key="7">
    <source>
        <dbReference type="RuleBase" id="RU362106"/>
    </source>
</evidence>
<dbReference type="InterPro" id="IPR011530">
    <property type="entry name" value="rRNA_adenine_dimethylase"/>
</dbReference>
<feature type="binding site" evidence="6">
    <location>
        <position position="104"/>
    </location>
    <ligand>
        <name>S-adenosyl-L-methionine</name>
        <dbReference type="ChEBI" id="CHEBI:59789"/>
    </ligand>
</feature>
<dbReference type="Gene3D" id="1.10.8.480">
    <property type="match status" value="1"/>
</dbReference>
<dbReference type="InterPro" id="IPR029063">
    <property type="entry name" value="SAM-dependent_MTases_sf"/>
</dbReference>
<keyword evidence="1 7" id="KW-0698">rRNA processing</keyword>
<reference evidence="10 11" key="1">
    <citation type="journal article" date="2022" name="Nat. Plants">
        <title>Genomes of leafy and leafless Platanthera orchids illuminate the evolution of mycoheterotrophy.</title>
        <authorList>
            <person name="Li M.H."/>
            <person name="Liu K.W."/>
            <person name="Li Z."/>
            <person name="Lu H.C."/>
            <person name="Ye Q.L."/>
            <person name="Zhang D."/>
            <person name="Wang J.Y."/>
            <person name="Li Y.F."/>
            <person name="Zhong Z.M."/>
            <person name="Liu X."/>
            <person name="Yu X."/>
            <person name="Liu D.K."/>
            <person name="Tu X.D."/>
            <person name="Liu B."/>
            <person name="Hao Y."/>
            <person name="Liao X.Y."/>
            <person name="Jiang Y.T."/>
            <person name="Sun W.H."/>
            <person name="Chen J."/>
            <person name="Chen Y.Q."/>
            <person name="Ai Y."/>
            <person name="Zhai J.W."/>
            <person name="Wu S.S."/>
            <person name="Zhou Z."/>
            <person name="Hsiao Y.Y."/>
            <person name="Wu W.L."/>
            <person name="Chen Y.Y."/>
            <person name="Lin Y.F."/>
            <person name="Hsu J.L."/>
            <person name="Li C.Y."/>
            <person name="Wang Z.W."/>
            <person name="Zhao X."/>
            <person name="Zhong W.Y."/>
            <person name="Ma X.K."/>
            <person name="Ma L."/>
            <person name="Huang J."/>
            <person name="Chen G.Z."/>
            <person name="Huang M.Z."/>
            <person name="Huang L."/>
            <person name="Peng D.H."/>
            <person name="Luo Y.B."/>
            <person name="Zou S.Q."/>
            <person name="Chen S.P."/>
            <person name="Lan S."/>
            <person name="Tsai W.C."/>
            <person name="Van de Peer Y."/>
            <person name="Liu Z.J."/>
        </authorList>
    </citation>
    <scope>NUCLEOTIDE SEQUENCE [LARGE SCALE GENOMIC DNA]</scope>
    <source>
        <strain evidence="10">Lor287</strain>
    </source>
</reference>
<gene>
    <name evidence="10" type="ORF">KSP39_PZI004209</name>
</gene>
<dbReference type="Pfam" id="PF00398">
    <property type="entry name" value="RrnaAD"/>
    <property type="match status" value="1"/>
</dbReference>
<evidence type="ECO:0000256" key="4">
    <source>
        <dbReference type="ARBA" id="ARBA00022691"/>
    </source>
</evidence>
<dbReference type="EMBL" id="JBBWWQ010000003">
    <property type="protein sequence ID" value="KAK8951244.1"/>
    <property type="molecule type" value="Genomic_DNA"/>
</dbReference>
<dbReference type="CDD" id="cd02440">
    <property type="entry name" value="AdoMet_MTases"/>
    <property type="match status" value="1"/>
</dbReference>
<dbReference type="AlphaFoldDB" id="A0AAP0BWB9"/>
<dbReference type="GO" id="GO:0003723">
    <property type="term" value="F:RNA binding"/>
    <property type="evidence" value="ECO:0007669"/>
    <property type="project" value="UniProtKB-UniRule"/>
</dbReference>
<comment type="caution">
    <text evidence="6">Lacks conserved residue(s) required for the propagation of feature annotation.</text>
</comment>
<organism evidence="10 11">
    <name type="scientific">Platanthera zijinensis</name>
    <dbReference type="NCBI Taxonomy" id="2320716"/>
    <lineage>
        <taxon>Eukaryota</taxon>
        <taxon>Viridiplantae</taxon>
        <taxon>Streptophyta</taxon>
        <taxon>Embryophyta</taxon>
        <taxon>Tracheophyta</taxon>
        <taxon>Spermatophyta</taxon>
        <taxon>Magnoliopsida</taxon>
        <taxon>Liliopsida</taxon>
        <taxon>Asparagales</taxon>
        <taxon>Orchidaceae</taxon>
        <taxon>Orchidoideae</taxon>
        <taxon>Orchideae</taxon>
        <taxon>Orchidinae</taxon>
        <taxon>Platanthera</taxon>
    </lineage>
</organism>
<feature type="binding site" evidence="6">
    <location>
        <position position="150"/>
    </location>
    <ligand>
        <name>S-adenosyl-L-methionine</name>
        <dbReference type="ChEBI" id="CHEBI:59789"/>
    </ligand>
</feature>
<feature type="domain" description="Ribosomal RNA adenine methylase transferase N-terminal" evidence="9">
    <location>
        <begin position="109"/>
        <end position="280"/>
    </location>
</feature>
<feature type="binding site" evidence="6">
    <location>
        <position position="193"/>
    </location>
    <ligand>
        <name>S-adenosyl-L-methionine</name>
        <dbReference type="ChEBI" id="CHEBI:59789"/>
    </ligand>
</feature>
<feature type="compositionally biased region" description="Polar residues" evidence="8">
    <location>
        <begin position="30"/>
        <end position="40"/>
    </location>
</feature>
<dbReference type="SUPFAM" id="SSF53335">
    <property type="entry name" value="S-adenosyl-L-methionine-dependent methyltransferases"/>
    <property type="match status" value="1"/>
</dbReference>
<evidence type="ECO:0000256" key="8">
    <source>
        <dbReference type="SAM" id="MobiDB-lite"/>
    </source>
</evidence>
<dbReference type="InterPro" id="IPR001737">
    <property type="entry name" value="KsgA/Erm"/>
</dbReference>
<dbReference type="SMART" id="SM00650">
    <property type="entry name" value="rADc"/>
    <property type="match status" value="1"/>
</dbReference>
<proteinExistence type="inferred from homology"/>
<feature type="compositionally biased region" description="Basic and acidic residues" evidence="8">
    <location>
        <begin position="54"/>
        <end position="64"/>
    </location>
</feature>
<name>A0AAP0BWB9_9ASPA</name>
<evidence type="ECO:0000313" key="11">
    <source>
        <dbReference type="Proteomes" id="UP001418222"/>
    </source>
</evidence>
<evidence type="ECO:0000256" key="5">
    <source>
        <dbReference type="ARBA" id="ARBA00022884"/>
    </source>
</evidence>
<dbReference type="EC" id="2.1.1.-" evidence="7"/>
<dbReference type="InterPro" id="IPR020598">
    <property type="entry name" value="rRNA_Ade_methylase_Trfase_N"/>
</dbReference>
<keyword evidence="4 6" id="KW-0949">S-adenosyl-L-methionine</keyword>
<protein>
    <recommendedName>
        <fullName evidence="7">rRNA adenine N(6)-methyltransferase</fullName>
        <ecNumber evidence="7">2.1.1.-</ecNumber>
    </recommendedName>
</protein>
<sequence>MSVEDHDVEGDNKMPSRLGIPLTVNDRSQEGNSLEFSGSSHKNELVSDTSSSRESNESVRKLHSYEGPGFRQEVVGGYHHKHMQKVGWQGERFYLIKSRGQHLLTNPHVLDSIILKAKVLPTDTVLEIGPGTGNLTVRLLDYAKKVIAIEIDKKMVDALQNRIGKLGLEDKLTVIIGNVLKMELPHFDLCVSNIPYGISSPLIAKLFLNSHKISFRSATLLLQKEFAHRLLAKPGESDFNRLAVNVGLVASVKFLMNVSKKEFVPCPKIDSSLVQIQPKLNRPYINLDEWSGFTRTCFSKRNKTIRSIFKQKKKIIELYEKSQSSSISCKSFEFEDLASDYDVDEDNEYDSGDLSTKNLELEGQNSTKILRFKHKIFRILEDGGFGEKRPSKLSIEDFLCLLELFNKEGVFFH</sequence>
<evidence type="ECO:0000256" key="6">
    <source>
        <dbReference type="PROSITE-ProRule" id="PRU01026"/>
    </source>
</evidence>
<dbReference type="GO" id="GO:0005739">
    <property type="term" value="C:mitochondrion"/>
    <property type="evidence" value="ECO:0007669"/>
    <property type="project" value="TreeGrafter"/>
</dbReference>
<keyword evidence="3 6" id="KW-0808">Transferase</keyword>
<dbReference type="InterPro" id="IPR020596">
    <property type="entry name" value="rRNA_Ade_Mease_Trfase_CS"/>
</dbReference>
<dbReference type="PANTHER" id="PTHR11727">
    <property type="entry name" value="DIMETHYLADENOSINE TRANSFERASE"/>
    <property type="match status" value="1"/>
</dbReference>
<dbReference type="Gene3D" id="3.40.50.150">
    <property type="entry name" value="Vaccinia Virus protein VP39"/>
    <property type="match status" value="1"/>
</dbReference>
<evidence type="ECO:0000256" key="2">
    <source>
        <dbReference type="ARBA" id="ARBA00022603"/>
    </source>
</evidence>
<dbReference type="GO" id="GO:0000179">
    <property type="term" value="F:rRNA (adenine-N6,N6-)-dimethyltransferase activity"/>
    <property type="evidence" value="ECO:0007669"/>
    <property type="project" value="UniProtKB-UniRule"/>
</dbReference>
<keyword evidence="5 6" id="KW-0694">RNA-binding</keyword>
<dbReference type="Proteomes" id="UP001418222">
    <property type="component" value="Unassembled WGS sequence"/>
</dbReference>
<evidence type="ECO:0000256" key="1">
    <source>
        <dbReference type="ARBA" id="ARBA00022552"/>
    </source>
</evidence>
<comment type="caution">
    <text evidence="10">The sequence shown here is derived from an EMBL/GenBank/DDBJ whole genome shotgun (WGS) entry which is preliminary data.</text>
</comment>
<keyword evidence="11" id="KW-1185">Reference proteome</keyword>
<evidence type="ECO:0000259" key="9">
    <source>
        <dbReference type="SMART" id="SM00650"/>
    </source>
</evidence>
<evidence type="ECO:0000313" key="10">
    <source>
        <dbReference type="EMBL" id="KAK8951244.1"/>
    </source>
</evidence>
<feature type="region of interest" description="Disordered" evidence="8">
    <location>
        <begin position="1"/>
        <end position="64"/>
    </location>
</feature>
<feature type="binding site" evidence="6">
    <location>
        <position position="102"/>
    </location>
    <ligand>
        <name>S-adenosyl-L-methionine</name>
        <dbReference type="ChEBI" id="CHEBI:59789"/>
    </ligand>
</feature>
<keyword evidence="2 6" id="KW-0489">Methyltransferase</keyword>
<dbReference type="NCBIfam" id="TIGR00755">
    <property type="entry name" value="ksgA"/>
    <property type="match status" value="1"/>
</dbReference>
<dbReference type="PROSITE" id="PS01131">
    <property type="entry name" value="RRNA_A_DIMETH"/>
    <property type="match status" value="1"/>
</dbReference>
<dbReference type="FunFam" id="3.40.50.150:FF:000081">
    <property type="entry name" value="rRNA adenine N(6)-methyltransferase"/>
    <property type="match status" value="1"/>
</dbReference>
<dbReference type="PROSITE" id="PS51689">
    <property type="entry name" value="SAM_RNA_A_N6_MT"/>
    <property type="match status" value="1"/>
</dbReference>
<feature type="binding site" evidence="6">
    <location>
        <position position="129"/>
    </location>
    <ligand>
        <name>S-adenosyl-L-methionine</name>
        <dbReference type="ChEBI" id="CHEBI:59789"/>
    </ligand>
</feature>
<dbReference type="PANTHER" id="PTHR11727:SF12">
    <property type="entry name" value="RIBOSOMAL RNA SMALL SUBUNIT METHYLTRANSFERASE, MITOCHONDRIAL"/>
    <property type="match status" value="1"/>
</dbReference>
<comment type="similarity">
    <text evidence="6 7">Belongs to the class I-like SAM-binding methyltransferase superfamily. rRNA adenine N(6)-methyltransferase family.</text>
</comment>
<accession>A0AAP0BWB9</accession>